<keyword evidence="4" id="KW-0378">Hydrolase</keyword>
<keyword evidence="5" id="KW-0862">Zinc</keyword>
<dbReference type="PANTHER" id="PTHR42648:SF27">
    <property type="entry name" value="RNA-DIRECTED DNA POLYMERASE"/>
    <property type="match status" value="1"/>
</dbReference>
<dbReference type="GO" id="GO:0003676">
    <property type="term" value="F:nucleic acid binding"/>
    <property type="evidence" value="ECO:0007669"/>
    <property type="project" value="InterPro"/>
</dbReference>
<dbReference type="PANTHER" id="PTHR42648">
    <property type="entry name" value="TRANSPOSASE, PUTATIVE-RELATED"/>
    <property type="match status" value="1"/>
</dbReference>
<dbReference type="GO" id="GO:0004190">
    <property type="term" value="F:aspartic-type endopeptidase activity"/>
    <property type="evidence" value="ECO:0007669"/>
    <property type="project" value="UniProtKB-KW"/>
</dbReference>
<dbReference type="Gramene" id="QL05p052824:mrna">
    <property type="protein sequence ID" value="QL05p052824:mrna"/>
    <property type="gene ID" value="QL05p052824"/>
</dbReference>
<dbReference type="InterPro" id="IPR036875">
    <property type="entry name" value="Znf_CCHC_sf"/>
</dbReference>
<dbReference type="Gene3D" id="3.30.420.10">
    <property type="entry name" value="Ribonuclease H-like superfamily/Ribonuclease H"/>
    <property type="match status" value="1"/>
</dbReference>
<dbReference type="InParanoid" id="A0A7N2LQZ2"/>
<keyword evidence="5" id="KW-0863">Zinc-finger</keyword>
<reference evidence="9" key="2">
    <citation type="submission" date="2021-01" db="UniProtKB">
        <authorList>
            <consortium name="EnsemblPlants"/>
        </authorList>
    </citation>
    <scope>IDENTIFICATION</scope>
</reference>
<evidence type="ECO:0000256" key="6">
    <source>
        <dbReference type="SAM" id="MobiDB-lite"/>
    </source>
</evidence>
<dbReference type="CDD" id="cd09272">
    <property type="entry name" value="RNase_HI_RT_Ty1"/>
    <property type="match status" value="1"/>
</dbReference>
<dbReference type="InterPro" id="IPR013103">
    <property type="entry name" value="RVT_2"/>
</dbReference>
<dbReference type="GO" id="GO:0008270">
    <property type="term" value="F:zinc ion binding"/>
    <property type="evidence" value="ECO:0007669"/>
    <property type="project" value="UniProtKB-KW"/>
</dbReference>
<evidence type="ECO:0000256" key="1">
    <source>
        <dbReference type="ARBA" id="ARBA00022670"/>
    </source>
</evidence>
<evidence type="ECO:0000256" key="3">
    <source>
        <dbReference type="ARBA" id="ARBA00022750"/>
    </source>
</evidence>
<feature type="compositionally biased region" description="Polar residues" evidence="6">
    <location>
        <begin position="605"/>
        <end position="614"/>
    </location>
</feature>
<feature type="domain" description="Integrase catalytic" evidence="8">
    <location>
        <begin position="321"/>
        <end position="486"/>
    </location>
</feature>
<organism evidence="9 10">
    <name type="scientific">Quercus lobata</name>
    <name type="common">Valley oak</name>
    <dbReference type="NCBI Taxonomy" id="97700"/>
    <lineage>
        <taxon>Eukaryota</taxon>
        <taxon>Viridiplantae</taxon>
        <taxon>Streptophyta</taxon>
        <taxon>Embryophyta</taxon>
        <taxon>Tracheophyta</taxon>
        <taxon>Spermatophyta</taxon>
        <taxon>Magnoliopsida</taxon>
        <taxon>eudicotyledons</taxon>
        <taxon>Gunneridae</taxon>
        <taxon>Pentapetalae</taxon>
        <taxon>rosids</taxon>
        <taxon>fabids</taxon>
        <taxon>Fagales</taxon>
        <taxon>Fagaceae</taxon>
        <taxon>Quercus</taxon>
    </lineage>
</organism>
<keyword evidence="2" id="KW-0479">Metal-binding</keyword>
<dbReference type="EnsemblPlants" id="QL05p052824:mrna">
    <property type="protein sequence ID" value="QL05p052824:mrna"/>
    <property type="gene ID" value="QL05p052824"/>
</dbReference>
<dbReference type="Pfam" id="PF00098">
    <property type="entry name" value="zf-CCHC"/>
    <property type="match status" value="1"/>
</dbReference>
<dbReference type="SUPFAM" id="SSF56672">
    <property type="entry name" value="DNA/RNA polymerases"/>
    <property type="match status" value="1"/>
</dbReference>
<keyword evidence="3" id="KW-0064">Aspartyl protease</keyword>
<dbReference type="SUPFAM" id="SSF53098">
    <property type="entry name" value="Ribonuclease H-like"/>
    <property type="match status" value="1"/>
</dbReference>
<feature type="region of interest" description="Disordered" evidence="6">
    <location>
        <begin position="115"/>
        <end position="153"/>
    </location>
</feature>
<evidence type="ECO:0000256" key="5">
    <source>
        <dbReference type="PROSITE-ProRule" id="PRU00047"/>
    </source>
</evidence>
<reference evidence="9 10" key="1">
    <citation type="journal article" date="2016" name="G3 (Bethesda)">
        <title>First Draft Assembly and Annotation of the Genome of a California Endemic Oak Quercus lobata Nee (Fagaceae).</title>
        <authorList>
            <person name="Sork V.L."/>
            <person name="Fitz-Gibbon S.T."/>
            <person name="Puiu D."/>
            <person name="Crepeau M."/>
            <person name="Gugger P.F."/>
            <person name="Sherman R."/>
            <person name="Stevens K."/>
            <person name="Langley C.H."/>
            <person name="Pellegrini M."/>
            <person name="Salzberg S.L."/>
        </authorList>
    </citation>
    <scope>NUCLEOTIDE SEQUENCE [LARGE SCALE GENOMIC DNA]</scope>
    <source>
        <strain evidence="9 10">cv. SW786</strain>
    </source>
</reference>
<dbReference type="Pfam" id="PF00665">
    <property type="entry name" value="rve"/>
    <property type="match status" value="1"/>
</dbReference>
<dbReference type="InterPro" id="IPR001878">
    <property type="entry name" value="Znf_CCHC"/>
</dbReference>
<dbReference type="OMA" id="ASHEWIV"/>
<keyword evidence="10" id="KW-1185">Reference proteome</keyword>
<feature type="region of interest" description="Disordered" evidence="6">
    <location>
        <begin position="597"/>
        <end position="627"/>
    </location>
</feature>
<dbReference type="SMART" id="SM00343">
    <property type="entry name" value="ZnF_C2HC"/>
    <property type="match status" value="1"/>
</dbReference>
<evidence type="ECO:0000256" key="2">
    <source>
        <dbReference type="ARBA" id="ARBA00022723"/>
    </source>
</evidence>
<sequence>MWNQLKIAFGGTSTTRLRALTLKFEQYVMDSKHSIAEHLRTMSALIRDLKAAGNNLSDEQQVTAVIRSLPEPTWGQMKLVLTHSENIKTFSDISCHLELEAERMGVHQNTLLVTQSGQRKAFRPKRKGQGRNAKGAGNLGPKEGKIAKRQKGKRAKKDKAKIKCYNCGKKGHFARECTEPKKVSILNNSAITYVCTHVFVAHTIPGWIVDSGATKHIARDRVGCVDYKRIPTGTQYVILGNGAQEEVIGVGTYQLKLRLGHNSSFSFIAHNDDISDSVMWHARLGHIGKERLARLAREGLLGSIISLAGKACRKPFVKAPRATHPLELVHLDICGPMNVKACHGASYFLTFIDDYSRFSYVYLISHRFEALDCFKRFVAEVENQKERNLKVFRTDRGREYLSKQFQELCEEKGIRRQLTIPGTPQQNGVAERRNRTLLEMVRLMMAQANLPISFWGDALMTAAYILNRVPSKSVPTTPYELWTSAKPNLENLRPWGCAGFVHSTSHKYGKLGPRASKKIFIRYSKSSKGYVMYGEHSDGGMTEIESRDVNFIEDDFPSISEAKQDFQLYELQELEGVIPSLGEGGESQLHPEIAKDSGSDFAPSGSKTLDSDTQGFKVRRSEPGTIPSRHFEIEGESFICDSLDLDEPASYEEALASPASHEWIVAMRDEMDSMAKNQVWELVDLPPGRKTIGNKWVLKIKRKADGSIDKYKARLVAKGYTQREGIDYEETFSPVVRFVSIRLILAIVAHLDLELFQMDVKTAFLNGELDEEIYMDQPIGFEVKEQGRKVCRLKRSIYGLKQASRQWYFKFHKAIILIGFEMMEEDHCVYVKRSGKSLLILSLYVDDILLAGNDMEMIVTTKRWLSSIFEMKDMGEANYVLGVKIFRDRSKKLLGLSQETYIKMILERFRMHNSKPIDTPIEKGHTLSLEDCPKSEKEKREMARVPYASAVGSLMYAMLCTRLDICFAVGMVSHYQSNPGPVHWQAVKRIFRYLRGTSDLILCYQGGDLRLRGYSDADWASDRDERKSTTGYAFLLSGAAISWCSKKQSCIDLSTMESEYVACSVAAQEAVWLKRFFQSLRATSLADEAVKMYCDNMAALSHAKDPKYHSKSKHIQTRYNYIRLAITQGEVILQHISTSRMVADPLTKAIARDVFQAHVRSLGLCRI</sequence>
<evidence type="ECO:0000259" key="7">
    <source>
        <dbReference type="PROSITE" id="PS50158"/>
    </source>
</evidence>
<accession>A0A7N2LQZ2</accession>
<evidence type="ECO:0000313" key="10">
    <source>
        <dbReference type="Proteomes" id="UP000594261"/>
    </source>
</evidence>
<keyword evidence="1" id="KW-0645">Protease</keyword>
<feature type="domain" description="CCHC-type" evidence="7">
    <location>
        <begin position="163"/>
        <end position="179"/>
    </location>
</feature>
<dbReference type="InterPro" id="IPR036397">
    <property type="entry name" value="RNaseH_sf"/>
</dbReference>
<evidence type="ECO:0000256" key="4">
    <source>
        <dbReference type="ARBA" id="ARBA00022801"/>
    </source>
</evidence>
<dbReference type="PROSITE" id="PS50994">
    <property type="entry name" value="INTEGRASE"/>
    <property type="match status" value="1"/>
</dbReference>
<dbReference type="AlphaFoldDB" id="A0A7N2LQZ2"/>
<dbReference type="Pfam" id="PF14223">
    <property type="entry name" value="Retrotran_gag_2"/>
    <property type="match status" value="1"/>
</dbReference>
<dbReference type="GO" id="GO:0015074">
    <property type="term" value="P:DNA integration"/>
    <property type="evidence" value="ECO:0007669"/>
    <property type="project" value="InterPro"/>
</dbReference>
<evidence type="ECO:0000313" key="9">
    <source>
        <dbReference type="EnsemblPlants" id="QL05p052824:mrna"/>
    </source>
</evidence>
<dbReference type="Pfam" id="PF25597">
    <property type="entry name" value="SH3_retrovirus"/>
    <property type="match status" value="1"/>
</dbReference>
<dbReference type="EMBL" id="LRBV02000005">
    <property type="status" value="NOT_ANNOTATED_CDS"/>
    <property type="molecule type" value="Genomic_DNA"/>
</dbReference>
<dbReference type="GO" id="GO:0006508">
    <property type="term" value="P:proteolysis"/>
    <property type="evidence" value="ECO:0007669"/>
    <property type="project" value="UniProtKB-KW"/>
</dbReference>
<dbReference type="Pfam" id="PF22936">
    <property type="entry name" value="Pol_BBD"/>
    <property type="match status" value="1"/>
</dbReference>
<dbReference type="SUPFAM" id="SSF57756">
    <property type="entry name" value="Retrovirus zinc finger-like domains"/>
    <property type="match status" value="1"/>
</dbReference>
<feature type="compositionally biased region" description="Basic residues" evidence="6">
    <location>
        <begin position="120"/>
        <end position="129"/>
    </location>
</feature>
<dbReference type="InterPro" id="IPR057670">
    <property type="entry name" value="SH3_retrovirus"/>
</dbReference>
<evidence type="ECO:0000259" key="8">
    <source>
        <dbReference type="PROSITE" id="PS50994"/>
    </source>
</evidence>
<dbReference type="InterPro" id="IPR012337">
    <property type="entry name" value="RNaseH-like_sf"/>
</dbReference>
<dbReference type="InterPro" id="IPR001584">
    <property type="entry name" value="Integrase_cat-core"/>
</dbReference>
<name>A0A7N2LQZ2_QUELO</name>
<dbReference type="Gene3D" id="4.10.60.10">
    <property type="entry name" value="Zinc finger, CCHC-type"/>
    <property type="match status" value="1"/>
</dbReference>
<dbReference type="PROSITE" id="PS50158">
    <property type="entry name" value="ZF_CCHC"/>
    <property type="match status" value="1"/>
</dbReference>
<dbReference type="InterPro" id="IPR039537">
    <property type="entry name" value="Retrotran_Ty1/copia-like"/>
</dbReference>
<dbReference type="InterPro" id="IPR043502">
    <property type="entry name" value="DNA/RNA_pol_sf"/>
</dbReference>
<protein>
    <submittedName>
        <fullName evidence="9">Uncharacterized protein</fullName>
    </submittedName>
</protein>
<proteinExistence type="predicted"/>
<dbReference type="Proteomes" id="UP000594261">
    <property type="component" value="Chromosome 5"/>
</dbReference>
<dbReference type="InterPro" id="IPR054722">
    <property type="entry name" value="PolX-like_BBD"/>
</dbReference>
<dbReference type="Pfam" id="PF07727">
    <property type="entry name" value="RVT_2"/>
    <property type="match status" value="1"/>
</dbReference>